<dbReference type="AlphaFoldDB" id="A0A820TJX8"/>
<feature type="compositionally biased region" description="Polar residues" evidence="1">
    <location>
        <begin position="27"/>
        <end position="41"/>
    </location>
</feature>
<proteinExistence type="predicted"/>
<reference evidence="2" key="1">
    <citation type="submission" date="2021-02" db="EMBL/GenBank/DDBJ databases">
        <authorList>
            <person name="Nowell W R."/>
        </authorList>
    </citation>
    <scope>NUCLEOTIDE SEQUENCE</scope>
</reference>
<dbReference type="EMBL" id="CAJOAY010038067">
    <property type="protein sequence ID" value="CAF4467774.1"/>
    <property type="molecule type" value="Genomic_DNA"/>
</dbReference>
<evidence type="ECO:0000256" key="1">
    <source>
        <dbReference type="SAM" id="MobiDB-lite"/>
    </source>
</evidence>
<accession>A0A820TJX8</accession>
<protein>
    <submittedName>
        <fullName evidence="2">Uncharacterized protein</fullName>
    </submittedName>
</protein>
<evidence type="ECO:0000313" key="3">
    <source>
        <dbReference type="Proteomes" id="UP000663881"/>
    </source>
</evidence>
<comment type="caution">
    <text evidence="2">The sequence shown here is derived from an EMBL/GenBank/DDBJ whole genome shotgun (WGS) entry which is preliminary data.</text>
</comment>
<dbReference type="Proteomes" id="UP000663881">
    <property type="component" value="Unassembled WGS sequence"/>
</dbReference>
<organism evidence="2 3">
    <name type="scientific">Adineta steineri</name>
    <dbReference type="NCBI Taxonomy" id="433720"/>
    <lineage>
        <taxon>Eukaryota</taxon>
        <taxon>Metazoa</taxon>
        <taxon>Spiralia</taxon>
        <taxon>Gnathifera</taxon>
        <taxon>Rotifera</taxon>
        <taxon>Eurotatoria</taxon>
        <taxon>Bdelloidea</taxon>
        <taxon>Adinetida</taxon>
        <taxon>Adinetidae</taxon>
        <taxon>Adineta</taxon>
    </lineage>
</organism>
<feature type="region of interest" description="Disordered" evidence="1">
    <location>
        <begin position="27"/>
        <end position="51"/>
    </location>
</feature>
<gene>
    <name evidence="2" type="ORF">OKA104_LOCUS55061</name>
</gene>
<name>A0A820TJX8_9BILA</name>
<sequence length="51" mass="5703">SLGEEFFNDILLGRTVVVSPEMLTKNLNTEIQSPSNITEESPLNPDNEKKN</sequence>
<evidence type="ECO:0000313" key="2">
    <source>
        <dbReference type="EMBL" id="CAF4467774.1"/>
    </source>
</evidence>
<feature type="non-terminal residue" evidence="2">
    <location>
        <position position="1"/>
    </location>
</feature>